<accession>A0A554LL39</accession>
<comment type="caution">
    <text evidence="1">The sequence shown here is derived from an EMBL/GenBank/DDBJ whole genome shotgun (WGS) entry which is preliminary data.</text>
</comment>
<proteinExistence type="predicted"/>
<evidence type="ECO:0000313" key="2">
    <source>
        <dbReference type="Proteomes" id="UP000316495"/>
    </source>
</evidence>
<name>A0A554LL39_9BACT</name>
<sequence>MLVEISNNLVWSARKSNTGRHEKSAPSGHRWQKAIYLRLRQLAQRQLECRQWAQRQQLESLRCELESVGAPTEVSLSYFKDLIQPPSMRPIS</sequence>
<reference evidence="1 2" key="1">
    <citation type="submission" date="2017-07" db="EMBL/GenBank/DDBJ databases">
        <title>Mechanisms for carbon and nitrogen cycling indicate functional differentiation within the Candidate Phyla Radiation.</title>
        <authorList>
            <person name="Danczak R.E."/>
            <person name="Johnston M.D."/>
            <person name="Kenah C."/>
            <person name="Slattery M."/>
            <person name="Wrighton K.C."/>
            <person name="Wilkins M.J."/>
        </authorList>
    </citation>
    <scope>NUCLEOTIDE SEQUENCE [LARGE SCALE GENOMIC DNA]</scope>
    <source>
        <strain evidence="1">Athens1014_28</strain>
    </source>
</reference>
<organism evidence="1 2">
    <name type="scientific">Candidatus Berkelbacteria bacterium Athens1014_28</name>
    <dbReference type="NCBI Taxonomy" id="2017145"/>
    <lineage>
        <taxon>Bacteria</taxon>
        <taxon>Candidatus Berkelbacteria</taxon>
    </lineage>
</organism>
<dbReference type="EMBL" id="VMGN01000040">
    <property type="protein sequence ID" value="TSC93567.1"/>
    <property type="molecule type" value="Genomic_DNA"/>
</dbReference>
<dbReference type="AlphaFoldDB" id="A0A554LL39"/>
<protein>
    <submittedName>
        <fullName evidence="1">Uncharacterized protein</fullName>
    </submittedName>
</protein>
<gene>
    <name evidence="1" type="ORF">Athens101428_634</name>
</gene>
<evidence type="ECO:0000313" key="1">
    <source>
        <dbReference type="EMBL" id="TSC93567.1"/>
    </source>
</evidence>
<dbReference type="Proteomes" id="UP000316495">
    <property type="component" value="Unassembled WGS sequence"/>
</dbReference>